<reference evidence="2 3" key="1">
    <citation type="submission" date="2019-03" db="EMBL/GenBank/DDBJ databases">
        <title>Rhodobacteraceae bacterium SM1902, a new member of the family Rhodobacteraceae isolated from Yantai.</title>
        <authorList>
            <person name="Sun Y."/>
        </authorList>
    </citation>
    <scope>NUCLEOTIDE SEQUENCE [LARGE SCALE GENOMIC DNA]</scope>
    <source>
        <strain evidence="2 3">SM1902</strain>
    </source>
</reference>
<dbReference type="EMBL" id="SMZO01000111">
    <property type="protein sequence ID" value="TDL81207.1"/>
    <property type="molecule type" value="Genomic_DNA"/>
</dbReference>
<dbReference type="Proteomes" id="UP000294562">
    <property type="component" value="Unassembled WGS sequence"/>
</dbReference>
<evidence type="ECO:0000313" key="3">
    <source>
        <dbReference type="Proteomes" id="UP000294562"/>
    </source>
</evidence>
<dbReference type="Gene3D" id="1.10.260.40">
    <property type="entry name" value="lambda repressor-like DNA-binding domains"/>
    <property type="match status" value="1"/>
</dbReference>
<dbReference type="CDD" id="cd00093">
    <property type="entry name" value="HTH_XRE"/>
    <property type="match status" value="1"/>
</dbReference>
<keyword evidence="3" id="KW-1185">Reference proteome</keyword>
<gene>
    <name evidence="2" type="ORF">E2L05_20420</name>
</gene>
<proteinExistence type="predicted"/>
<dbReference type="InterPro" id="IPR001387">
    <property type="entry name" value="Cro/C1-type_HTH"/>
</dbReference>
<dbReference type="NCBIfam" id="TIGR02684">
    <property type="entry name" value="dnstrm_HI1420"/>
    <property type="match status" value="1"/>
</dbReference>
<dbReference type="AlphaFoldDB" id="A0A4R6ADD7"/>
<evidence type="ECO:0000259" key="1">
    <source>
        <dbReference type="PROSITE" id="PS50943"/>
    </source>
</evidence>
<name>A0A4R6ADD7_9RHOB</name>
<dbReference type="PANTHER" id="PTHR40275:SF1">
    <property type="entry name" value="SSL7038 PROTEIN"/>
    <property type="match status" value="1"/>
</dbReference>
<comment type="caution">
    <text evidence="2">The sequence shown here is derived from an EMBL/GenBank/DDBJ whole genome shotgun (WGS) entry which is preliminary data.</text>
</comment>
<dbReference type="GO" id="GO:0003677">
    <property type="term" value="F:DNA binding"/>
    <property type="evidence" value="ECO:0007669"/>
    <property type="project" value="InterPro"/>
</dbReference>
<dbReference type="InterPro" id="IPR014057">
    <property type="entry name" value="HI1420"/>
</dbReference>
<dbReference type="InterPro" id="IPR010982">
    <property type="entry name" value="Lambda_DNA-bd_dom_sf"/>
</dbReference>
<dbReference type="PANTHER" id="PTHR40275">
    <property type="entry name" value="SSL7038 PROTEIN"/>
    <property type="match status" value="1"/>
</dbReference>
<feature type="domain" description="HTH cro/C1-type" evidence="1">
    <location>
        <begin position="52"/>
        <end position="95"/>
    </location>
</feature>
<evidence type="ECO:0000313" key="2">
    <source>
        <dbReference type="EMBL" id="TDL81207.1"/>
    </source>
</evidence>
<dbReference type="OrthoDB" id="9798416at2"/>
<sequence>MEDVTFARYDTADYLETEDDIAAYLEAVMEEGGDNPAYIARALGAVARARNMTALASEIGMSRVGLNKALSGEGNPTLATVMKVTKALGLKVSIQPAA</sequence>
<accession>A0A4R6ADD7</accession>
<dbReference type="PROSITE" id="PS50943">
    <property type="entry name" value="HTH_CROC1"/>
    <property type="match status" value="1"/>
</dbReference>
<organism evidence="2 3">
    <name type="scientific">Meridianimarinicoccus aquatilis</name>
    <dbReference type="NCBI Taxonomy" id="2552766"/>
    <lineage>
        <taxon>Bacteria</taxon>
        <taxon>Pseudomonadati</taxon>
        <taxon>Pseudomonadota</taxon>
        <taxon>Alphaproteobacteria</taxon>
        <taxon>Rhodobacterales</taxon>
        <taxon>Paracoccaceae</taxon>
        <taxon>Meridianimarinicoccus</taxon>
    </lineage>
</organism>
<dbReference type="SUPFAM" id="SSF47413">
    <property type="entry name" value="lambda repressor-like DNA-binding domains"/>
    <property type="match status" value="1"/>
</dbReference>
<protein>
    <submittedName>
        <fullName evidence="2">Putative addiction module antidote protein</fullName>
    </submittedName>
</protein>
<dbReference type="Pfam" id="PF21716">
    <property type="entry name" value="dnstrm_HI1420"/>
    <property type="match status" value="1"/>
</dbReference>
<dbReference type="RefSeq" id="WP_133344862.1">
    <property type="nucleotide sequence ID" value="NZ_SMZO01000111.1"/>
</dbReference>